<dbReference type="GO" id="GO:0046872">
    <property type="term" value="F:metal ion binding"/>
    <property type="evidence" value="ECO:0007669"/>
    <property type="project" value="InterPro"/>
</dbReference>
<dbReference type="Pfam" id="PF00465">
    <property type="entry name" value="Fe-ADH"/>
    <property type="match status" value="1"/>
</dbReference>
<reference evidence="6 7" key="1">
    <citation type="submission" date="2018-08" db="EMBL/GenBank/DDBJ databases">
        <title>Bacillus jemisoniae sp. nov., Bacillus chryseoplanitiae sp. nov., Bacillus resnikiae sp. nov., and Bacillus frankliniae sp. nov., isolated from Viking spacecraft and associated surfaces.</title>
        <authorList>
            <person name="Seuylemezian A."/>
            <person name="Vaishampayan P."/>
        </authorList>
    </citation>
    <scope>NUCLEOTIDE SEQUENCE [LARGE SCALE GENOMIC DNA]</scope>
    <source>
        <strain evidence="6 7">MA001</strain>
    </source>
</reference>
<evidence type="ECO:0000256" key="1">
    <source>
        <dbReference type="ARBA" id="ARBA00007358"/>
    </source>
</evidence>
<proteinExistence type="inferred from homology"/>
<dbReference type="PANTHER" id="PTHR11496">
    <property type="entry name" value="ALCOHOL DEHYDROGENASE"/>
    <property type="match status" value="1"/>
</dbReference>
<dbReference type="InterPro" id="IPR056798">
    <property type="entry name" value="ADH_Fe_C"/>
</dbReference>
<feature type="domain" description="Alcohol dehydrogenase iron-type/glycerol dehydrogenase GldA" evidence="4">
    <location>
        <begin position="14"/>
        <end position="182"/>
    </location>
</feature>
<dbReference type="FunFam" id="3.40.50.1970:FF:000003">
    <property type="entry name" value="Alcohol dehydrogenase, iron-containing"/>
    <property type="match status" value="1"/>
</dbReference>
<dbReference type="GO" id="GO:0004022">
    <property type="term" value="F:alcohol dehydrogenase (NAD+) activity"/>
    <property type="evidence" value="ECO:0007669"/>
    <property type="project" value="UniProtKB-ARBA"/>
</dbReference>
<evidence type="ECO:0000313" key="7">
    <source>
        <dbReference type="Proteomes" id="UP000266016"/>
    </source>
</evidence>
<dbReference type="Gene3D" id="1.20.1090.10">
    <property type="entry name" value="Dehydroquinate synthase-like - alpha domain"/>
    <property type="match status" value="1"/>
</dbReference>
<evidence type="ECO:0000259" key="4">
    <source>
        <dbReference type="Pfam" id="PF00465"/>
    </source>
</evidence>
<dbReference type="PROSITE" id="PS00060">
    <property type="entry name" value="ADH_IRON_2"/>
    <property type="match status" value="1"/>
</dbReference>
<feature type="domain" description="Fe-containing alcohol dehydrogenase-like C-terminal" evidence="5">
    <location>
        <begin position="193"/>
        <end position="388"/>
    </location>
</feature>
<dbReference type="Proteomes" id="UP000266016">
    <property type="component" value="Unassembled WGS sequence"/>
</dbReference>
<evidence type="ECO:0000256" key="3">
    <source>
        <dbReference type="ARBA" id="ARBA00023027"/>
    </source>
</evidence>
<organism evidence="6 7">
    <name type="scientific">Peribacillus asahii</name>
    <dbReference type="NCBI Taxonomy" id="228899"/>
    <lineage>
        <taxon>Bacteria</taxon>
        <taxon>Bacillati</taxon>
        <taxon>Bacillota</taxon>
        <taxon>Bacilli</taxon>
        <taxon>Bacillales</taxon>
        <taxon>Bacillaceae</taxon>
        <taxon>Peribacillus</taxon>
    </lineage>
</organism>
<dbReference type="Pfam" id="PF25137">
    <property type="entry name" value="ADH_Fe_C"/>
    <property type="match status" value="1"/>
</dbReference>
<dbReference type="Gene3D" id="3.40.50.1970">
    <property type="match status" value="1"/>
</dbReference>
<dbReference type="InterPro" id="IPR001670">
    <property type="entry name" value="ADH_Fe/GldA"/>
</dbReference>
<dbReference type="PANTHER" id="PTHR11496:SF102">
    <property type="entry name" value="ALCOHOL DEHYDROGENASE 4"/>
    <property type="match status" value="1"/>
</dbReference>
<dbReference type="PROSITE" id="PS00913">
    <property type="entry name" value="ADH_IRON_1"/>
    <property type="match status" value="1"/>
</dbReference>
<dbReference type="InterPro" id="IPR018211">
    <property type="entry name" value="ADH_Fe_CS"/>
</dbReference>
<dbReference type="EMBL" id="QWVS01000021">
    <property type="protein sequence ID" value="RID85133.1"/>
    <property type="molecule type" value="Genomic_DNA"/>
</dbReference>
<gene>
    <name evidence="6" type="ORF">D1953_12600</name>
</gene>
<evidence type="ECO:0000256" key="2">
    <source>
        <dbReference type="ARBA" id="ARBA00023002"/>
    </source>
</evidence>
<comment type="caution">
    <text evidence="6">The sequence shown here is derived from an EMBL/GenBank/DDBJ whole genome shotgun (WGS) entry which is preliminary data.</text>
</comment>
<accession>A0A398BBW4</accession>
<protein>
    <submittedName>
        <fullName evidence="6">Iron-containing alcohol dehydrogenase</fullName>
    </submittedName>
</protein>
<keyword evidence="7" id="KW-1185">Reference proteome</keyword>
<dbReference type="SUPFAM" id="SSF56796">
    <property type="entry name" value="Dehydroquinate synthase-like"/>
    <property type="match status" value="1"/>
</dbReference>
<keyword evidence="3" id="KW-0520">NAD</keyword>
<evidence type="ECO:0000259" key="5">
    <source>
        <dbReference type="Pfam" id="PF25137"/>
    </source>
</evidence>
<dbReference type="InterPro" id="IPR039697">
    <property type="entry name" value="Alcohol_dehydrogenase_Fe"/>
</dbReference>
<name>A0A398BBW4_9BACI</name>
<dbReference type="RefSeq" id="WP_119117547.1">
    <property type="nucleotide sequence ID" value="NZ_QWVS01000021.1"/>
</dbReference>
<keyword evidence="2" id="KW-0560">Oxidoreductase</keyword>
<dbReference type="FunFam" id="1.20.1090.10:FF:000001">
    <property type="entry name" value="Aldehyde-alcohol dehydrogenase"/>
    <property type="match status" value="1"/>
</dbReference>
<dbReference type="CDD" id="cd08551">
    <property type="entry name" value="Fe-ADH"/>
    <property type="match status" value="1"/>
</dbReference>
<evidence type="ECO:0000313" key="6">
    <source>
        <dbReference type="EMBL" id="RID85133.1"/>
    </source>
</evidence>
<comment type="similarity">
    <text evidence="1">Belongs to the iron-containing alcohol dehydrogenase family.</text>
</comment>
<sequence>MYTKKINQFNLGPDLLFGVGAISHVPEIINREGFKRVMIVCDEGIEKAQILDQVLEVIRESNVQCTCNVFSNVEANPTTDTIEAGMHVLRSFQPDLLIGLGGGSPIDVAKALGMLATNGGLITDYEGIDRFSNEPIPLLAIPTTAGTGSEVTVFTVITDPVTEYKLTVGGSKLAPKWAIIDPSLTITLPSKLTAATGLDALVHAIESYTSTMSHALTETLALDAIRIISSNLRQAVFNGENISARSKMLYGSLIAGIAFNNTRLGNVHAMSHPLSAMYNVPHGVANSVLLPHIMEFNLPAAPEKFLDIAKAMGEHIDPNQSIMANAYKAIEAVKQLSNDIHIPKDFSEYKIRESDIVPMAEDAMKSGNIAVNPRKTTIGDIISLYKKSIGSTSFETVSIED</sequence>
<dbReference type="AlphaFoldDB" id="A0A398BBW4"/>